<evidence type="ECO:0000256" key="7">
    <source>
        <dbReference type="HAMAP-Rule" id="MF_00258"/>
    </source>
</evidence>
<evidence type="ECO:0000256" key="6">
    <source>
        <dbReference type="ARBA" id="ARBA00023316"/>
    </source>
</evidence>
<evidence type="ECO:0000256" key="1">
    <source>
        <dbReference type="ARBA" id="ARBA00001602"/>
    </source>
</evidence>
<dbReference type="PANTHER" id="PTHR21198">
    <property type="entry name" value="GLUTAMATE RACEMASE"/>
    <property type="match status" value="1"/>
</dbReference>
<evidence type="ECO:0000256" key="5">
    <source>
        <dbReference type="ARBA" id="ARBA00023235"/>
    </source>
</evidence>
<keyword evidence="6 7" id="KW-0961">Cell wall biogenesis/degradation</keyword>
<evidence type="ECO:0000256" key="4">
    <source>
        <dbReference type="ARBA" id="ARBA00022984"/>
    </source>
</evidence>
<dbReference type="GO" id="GO:0009252">
    <property type="term" value="P:peptidoglycan biosynthetic process"/>
    <property type="evidence" value="ECO:0007669"/>
    <property type="project" value="UniProtKB-UniRule"/>
</dbReference>
<dbReference type="AlphaFoldDB" id="A0A926HWN0"/>
<dbReference type="NCBIfam" id="TIGR00067">
    <property type="entry name" value="glut_race"/>
    <property type="match status" value="1"/>
</dbReference>
<dbReference type="InterPro" id="IPR004391">
    <property type="entry name" value="Glu_race"/>
</dbReference>
<dbReference type="InterPro" id="IPR015942">
    <property type="entry name" value="Asp/Glu/hydantoin_racemase"/>
</dbReference>
<feature type="active site" description="Proton donor/acceptor" evidence="7">
    <location>
        <position position="83"/>
    </location>
</feature>
<dbReference type="Proteomes" id="UP000617951">
    <property type="component" value="Unassembled WGS sequence"/>
</dbReference>
<dbReference type="PROSITE" id="PS00923">
    <property type="entry name" value="ASP_GLU_RACEMASE_1"/>
    <property type="match status" value="1"/>
</dbReference>
<dbReference type="GO" id="GO:0008881">
    <property type="term" value="F:glutamate racemase activity"/>
    <property type="evidence" value="ECO:0007669"/>
    <property type="project" value="UniProtKB-UniRule"/>
</dbReference>
<dbReference type="PROSITE" id="PS00924">
    <property type="entry name" value="ASP_GLU_RACEMASE_2"/>
    <property type="match status" value="1"/>
</dbReference>
<comment type="pathway">
    <text evidence="7">Cell wall biogenesis; peptidoglycan biosynthesis.</text>
</comment>
<comment type="similarity">
    <text evidence="7">Belongs to the aspartate/glutamate racemases family.</text>
</comment>
<comment type="catalytic activity">
    <reaction evidence="1 7">
        <text>L-glutamate = D-glutamate</text>
        <dbReference type="Rhea" id="RHEA:12813"/>
        <dbReference type="ChEBI" id="CHEBI:29985"/>
        <dbReference type="ChEBI" id="CHEBI:29986"/>
        <dbReference type="EC" id="5.1.1.3"/>
    </reaction>
</comment>
<evidence type="ECO:0000313" key="8">
    <source>
        <dbReference type="EMBL" id="MBC8537861.1"/>
    </source>
</evidence>
<proteinExistence type="inferred from homology"/>
<name>A0A926HWN0_9FIRM</name>
<evidence type="ECO:0000313" key="9">
    <source>
        <dbReference type="Proteomes" id="UP000617951"/>
    </source>
</evidence>
<evidence type="ECO:0000256" key="3">
    <source>
        <dbReference type="ARBA" id="ARBA00022960"/>
    </source>
</evidence>
<dbReference type="Pfam" id="PF01177">
    <property type="entry name" value="Asp_Glu_race"/>
    <property type="match status" value="1"/>
</dbReference>
<feature type="binding site" evidence="7">
    <location>
        <begin position="194"/>
        <end position="195"/>
    </location>
    <ligand>
        <name>substrate</name>
    </ligand>
</feature>
<dbReference type="PANTHER" id="PTHR21198:SF3">
    <property type="entry name" value="GLUTAMATE RACEMASE"/>
    <property type="match status" value="1"/>
</dbReference>
<accession>A0A926HWN0</accession>
<feature type="binding site" evidence="7">
    <location>
        <begin position="84"/>
        <end position="85"/>
    </location>
    <ligand>
        <name>substrate</name>
    </ligand>
</feature>
<dbReference type="Gene3D" id="3.40.50.1860">
    <property type="match status" value="2"/>
</dbReference>
<comment type="caution">
    <text evidence="8">The sequence shown here is derived from an EMBL/GenBank/DDBJ whole genome shotgun (WGS) entry which is preliminary data.</text>
</comment>
<reference evidence="8" key="1">
    <citation type="submission" date="2020-08" db="EMBL/GenBank/DDBJ databases">
        <title>Genome public.</title>
        <authorList>
            <person name="Liu C."/>
            <person name="Sun Q."/>
        </authorList>
    </citation>
    <scope>NUCLEOTIDE SEQUENCE</scope>
    <source>
        <strain evidence="8">NSJ-63</strain>
    </source>
</reference>
<evidence type="ECO:0000256" key="2">
    <source>
        <dbReference type="ARBA" id="ARBA00013090"/>
    </source>
</evidence>
<dbReference type="InterPro" id="IPR033134">
    <property type="entry name" value="Asp/Glu_racemase_AS_2"/>
</dbReference>
<feature type="binding site" evidence="7">
    <location>
        <begin position="20"/>
        <end position="21"/>
    </location>
    <ligand>
        <name>substrate</name>
    </ligand>
</feature>
<keyword evidence="9" id="KW-1185">Reference proteome</keyword>
<keyword evidence="5 7" id="KW-0413">Isomerase</keyword>
<dbReference type="EC" id="5.1.1.3" evidence="2 7"/>
<organism evidence="8 9">
    <name type="scientific">Guopingia tenuis</name>
    <dbReference type="NCBI Taxonomy" id="2763656"/>
    <lineage>
        <taxon>Bacteria</taxon>
        <taxon>Bacillati</taxon>
        <taxon>Bacillota</taxon>
        <taxon>Clostridia</taxon>
        <taxon>Christensenellales</taxon>
        <taxon>Christensenellaceae</taxon>
        <taxon>Guopingia</taxon>
    </lineage>
</organism>
<protein>
    <recommendedName>
        <fullName evidence="2 7">Glutamate racemase</fullName>
        <ecNumber evidence="2 7">5.1.1.3</ecNumber>
    </recommendedName>
</protein>
<dbReference type="HAMAP" id="MF_00258">
    <property type="entry name" value="Glu_racemase"/>
    <property type="match status" value="1"/>
</dbReference>
<keyword evidence="3 7" id="KW-0133">Cell shape</keyword>
<sequence length="273" mass="29752">MRRGTGRKVEKRERPVGFFDSGVGGLSVLCHAVQEMPGENFVYYGDSAHAPYGTKSEEEIKELSLQCGEFLFQKGVKAIVMACNTATSAAVIRMREKYRIPVISIEPAVKPASLCGNSGKIIVMATPATIAGPRYQGLVDRVGCRERLIDLPCGGLVELLEGGDFENPAIAKYLREKFAGIAGQEIGAIVMGCTHYSFVSGTIYRIAREMFSGECRIFDGMYGMVRQLKKILREEGLDNPGPGGKVRVYSSSDGEVYRRILQAHGIEAELGEA</sequence>
<feature type="binding site" evidence="7">
    <location>
        <begin position="52"/>
        <end position="53"/>
    </location>
    <ligand>
        <name>substrate</name>
    </ligand>
</feature>
<dbReference type="SUPFAM" id="SSF53681">
    <property type="entry name" value="Aspartate/glutamate racemase"/>
    <property type="match status" value="2"/>
</dbReference>
<dbReference type="GO" id="GO:0008360">
    <property type="term" value="P:regulation of cell shape"/>
    <property type="evidence" value="ECO:0007669"/>
    <property type="project" value="UniProtKB-KW"/>
</dbReference>
<dbReference type="EMBL" id="JACRSS010000001">
    <property type="protein sequence ID" value="MBC8537861.1"/>
    <property type="molecule type" value="Genomic_DNA"/>
</dbReference>
<dbReference type="InterPro" id="IPR018187">
    <property type="entry name" value="Asp/Glu_racemase_AS_1"/>
</dbReference>
<gene>
    <name evidence="7 8" type="primary">murI</name>
    <name evidence="8" type="ORF">H8693_02790</name>
</gene>
<keyword evidence="4 7" id="KW-0573">Peptidoglycan synthesis</keyword>
<comment type="function">
    <text evidence="7">Provides the (R)-glutamate required for cell wall biosynthesis.</text>
</comment>
<dbReference type="InterPro" id="IPR001920">
    <property type="entry name" value="Asp/Glu_race"/>
</dbReference>
<feature type="active site" description="Proton donor/acceptor" evidence="7">
    <location>
        <position position="193"/>
    </location>
</feature>
<dbReference type="GO" id="GO:0071555">
    <property type="term" value="P:cell wall organization"/>
    <property type="evidence" value="ECO:0007669"/>
    <property type="project" value="UniProtKB-KW"/>
</dbReference>